<dbReference type="Pfam" id="PF11193">
    <property type="entry name" value="DUF2812"/>
    <property type="match status" value="1"/>
</dbReference>
<organism evidence="2 3">
    <name type="scientific">Faecalibacillus intestinalis</name>
    <dbReference type="NCBI Taxonomy" id="1982626"/>
    <lineage>
        <taxon>Bacteria</taxon>
        <taxon>Bacillati</taxon>
        <taxon>Bacillota</taxon>
        <taxon>Erysipelotrichia</taxon>
        <taxon>Erysipelotrichales</taxon>
        <taxon>Coprobacillaceae</taxon>
        <taxon>Faecalibacillus</taxon>
    </lineage>
</organism>
<dbReference type="AlphaFoldDB" id="A0A2T3G2Z5"/>
<name>A0A2T3G2Z5_9FIRM</name>
<feature type="transmembrane region" description="Helical" evidence="1">
    <location>
        <begin position="194"/>
        <end position="212"/>
    </location>
</feature>
<evidence type="ECO:0000256" key="1">
    <source>
        <dbReference type="SAM" id="Phobius"/>
    </source>
</evidence>
<keyword evidence="1" id="KW-1133">Transmembrane helix</keyword>
<evidence type="ECO:0000313" key="2">
    <source>
        <dbReference type="EMBL" id="PST41897.1"/>
    </source>
</evidence>
<dbReference type="RefSeq" id="WP_107029646.1">
    <property type="nucleotide sequence ID" value="NZ_PYLQ01000006.1"/>
</dbReference>
<feature type="transmembrane region" description="Helical" evidence="1">
    <location>
        <begin position="150"/>
        <end position="174"/>
    </location>
</feature>
<dbReference type="InterPro" id="IPR021359">
    <property type="entry name" value="DUF2812"/>
</dbReference>
<feature type="transmembrane region" description="Helical" evidence="1">
    <location>
        <begin position="242"/>
        <end position="259"/>
    </location>
</feature>
<sequence>MKHKYVLRNSLYLDEELQDYFNSMSKKGWRLDFIGYYYRFSHDEHVYKYQIDYTPVSQEYQELLKEMGYHEVKNALYDFRVLENEDEDAPDLNTEFIFDKNNKMKQFKKIRYFIYPILAYFLFGIGKLLMIDFFEIGFPIVYYEGFTKYFIVLMIFTVAIGILLSSILNLSILYALKYDKSLRILKKLNGIKDYLIFAISIIYLIGIIVTSLLSANAFYMMFIPVIIIGILQKLSPKFNTKQMRYFFIAMLTLCLFINTNQNNQQYETYEKIDDLYESEAVKTKTTNCIKKVKNQEIIYYERNITIKNDIYKNGVFKFIIILTDYETRENNAYIQFLNDDYTYQFDTNKIHYKNYDQAIKSFKKKGNTYTNKDYQIVVTKNKIITTYRGSR</sequence>
<proteinExistence type="predicted"/>
<dbReference type="Proteomes" id="UP000240974">
    <property type="component" value="Unassembled WGS sequence"/>
</dbReference>
<feature type="transmembrane region" description="Helical" evidence="1">
    <location>
        <begin position="112"/>
        <end position="130"/>
    </location>
</feature>
<accession>A0A2T3G2Z5</accession>
<keyword evidence="1" id="KW-0812">Transmembrane</keyword>
<dbReference type="EMBL" id="PYLQ01000006">
    <property type="protein sequence ID" value="PST41897.1"/>
    <property type="molecule type" value="Genomic_DNA"/>
</dbReference>
<reference evidence="2 3" key="1">
    <citation type="journal article" date="2019" name="Int. J. Syst. Evol. Microbiol.">
        <title>Faecalibacillus intestinalis gen. nov., sp. nov. and Faecalibacillus faecis sp. nov., isolated from human faeces.</title>
        <authorList>
            <person name="Seo B."/>
            <person name="Jeon K."/>
            <person name="Baek I."/>
            <person name="Lee Y.M."/>
            <person name="Baek K."/>
            <person name="Ko G."/>
        </authorList>
    </citation>
    <scope>NUCLEOTIDE SEQUENCE [LARGE SCALE GENOMIC DNA]</scope>
    <source>
        <strain evidence="2 3">SNUG30099</strain>
    </source>
</reference>
<gene>
    <name evidence="2" type="ORF">C7U54_06045</name>
</gene>
<evidence type="ECO:0000313" key="3">
    <source>
        <dbReference type="Proteomes" id="UP000240974"/>
    </source>
</evidence>
<keyword evidence="1" id="KW-0472">Membrane</keyword>
<comment type="caution">
    <text evidence="2">The sequence shown here is derived from an EMBL/GenBank/DDBJ whole genome shotgun (WGS) entry which is preliminary data.</text>
</comment>
<protein>
    <recommendedName>
        <fullName evidence="4">DUF2812 domain-containing protein</fullName>
    </recommendedName>
</protein>
<keyword evidence="3" id="KW-1185">Reference proteome</keyword>
<evidence type="ECO:0008006" key="4">
    <source>
        <dbReference type="Google" id="ProtNLM"/>
    </source>
</evidence>